<dbReference type="EMBL" id="FJOG01000005">
    <property type="protein sequence ID" value="CZR54296.1"/>
    <property type="molecule type" value="Genomic_DNA"/>
</dbReference>
<protein>
    <submittedName>
        <fullName evidence="7">Related to synaptic vesicle transporter SVOP and related transporters (Major facilitator superfamily)</fullName>
    </submittedName>
</protein>
<dbReference type="OrthoDB" id="2585655at2759"/>
<dbReference type="Proteomes" id="UP000184330">
    <property type="component" value="Unassembled WGS sequence"/>
</dbReference>
<dbReference type="AlphaFoldDB" id="A0A1L7WNF9"/>
<keyword evidence="2 5" id="KW-0812">Transmembrane</keyword>
<dbReference type="GO" id="GO:0005886">
    <property type="term" value="C:plasma membrane"/>
    <property type="evidence" value="ECO:0007669"/>
    <property type="project" value="TreeGrafter"/>
</dbReference>
<feature type="transmembrane region" description="Helical" evidence="5">
    <location>
        <begin position="137"/>
        <end position="155"/>
    </location>
</feature>
<dbReference type="Gene3D" id="1.20.1250.20">
    <property type="entry name" value="MFS general substrate transporter like domains"/>
    <property type="match status" value="1"/>
</dbReference>
<feature type="transmembrane region" description="Helical" evidence="5">
    <location>
        <begin position="507"/>
        <end position="528"/>
    </location>
</feature>
<sequence length="548" mass="60236">MTFGILEDKHLEHPPGTACMNDQSDVPREYEKIPKELLRHGTGRYSHVILVPQPSDSPNDPLNWSTWKKDGILLIVGLSAAVVGAFGPMLSPGFLVIAASLNISVPTLGQSTAWVILTIGLSLFLANPIAKKYGRRPVFIVAVCIMFACSVWGAFSKNYDSFLASRIIAGLGMAPYEVLVQNVIGDLYFVHQRATRIAAWNLFLLCGIAGGSLISGYIIQDIGWKWTFGICAIFFGIFIFAVFFFVPETAYIRAPVEARLGSAIIHASDSEKPTAEAEINEVVTGKSTPDGTPPVEAKESYVHSLRFKSGVKYTDAPIWKIMIRPVVIFWYPAVLWAFLIYGVSLTWIVVFSVVNASIFTLPPYNFSVSETGLISLSPFIFTILGEVISGPLNDWICLYLTKKNHGIYEPEFRLVLMAPVLILGITGFFGFGATVHYQTHWIGPVLTFGLANMATAFESGCVFGYVIDSYEDLAEEAFVAINARNLLTFGLTYFVNNWLAKDGALNVFNVLGSTFIAVVLLTIPLWIYGKKIRGAIARNAALTAFMKD</sequence>
<feature type="transmembrane region" description="Helical" evidence="5">
    <location>
        <begin position="167"/>
        <end position="190"/>
    </location>
</feature>
<feature type="transmembrane region" description="Helical" evidence="5">
    <location>
        <begin position="379"/>
        <end position="400"/>
    </location>
</feature>
<dbReference type="PANTHER" id="PTHR23502">
    <property type="entry name" value="MAJOR FACILITATOR SUPERFAMILY"/>
    <property type="match status" value="1"/>
</dbReference>
<keyword evidence="4 5" id="KW-0472">Membrane</keyword>
<organism evidence="7 8">
    <name type="scientific">Phialocephala subalpina</name>
    <dbReference type="NCBI Taxonomy" id="576137"/>
    <lineage>
        <taxon>Eukaryota</taxon>
        <taxon>Fungi</taxon>
        <taxon>Dikarya</taxon>
        <taxon>Ascomycota</taxon>
        <taxon>Pezizomycotina</taxon>
        <taxon>Leotiomycetes</taxon>
        <taxon>Helotiales</taxon>
        <taxon>Mollisiaceae</taxon>
        <taxon>Phialocephala</taxon>
        <taxon>Phialocephala fortinii species complex</taxon>
    </lineage>
</organism>
<keyword evidence="8" id="KW-1185">Reference proteome</keyword>
<dbReference type="Pfam" id="PF07690">
    <property type="entry name" value="MFS_1"/>
    <property type="match status" value="1"/>
</dbReference>
<keyword evidence="3 5" id="KW-1133">Transmembrane helix</keyword>
<dbReference type="InterPro" id="IPR011701">
    <property type="entry name" value="MFS"/>
</dbReference>
<feature type="transmembrane region" description="Helical" evidence="5">
    <location>
        <begin position="72"/>
        <end position="99"/>
    </location>
</feature>
<evidence type="ECO:0000313" key="8">
    <source>
        <dbReference type="Proteomes" id="UP000184330"/>
    </source>
</evidence>
<name>A0A1L7WNF9_9HELO</name>
<feature type="domain" description="Major facilitator superfamily (MFS) profile" evidence="6">
    <location>
        <begin position="72"/>
        <end position="548"/>
    </location>
</feature>
<proteinExistence type="predicted"/>
<evidence type="ECO:0000313" key="7">
    <source>
        <dbReference type="EMBL" id="CZR54296.1"/>
    </source>
</evidence>
<dbReference type="InterPro" id="IPR036259">
    <property type="entry name" value="MFS_trans_sf"/>
</dbReference>
<dbReference type="InterPro" id="IPR020846">
    <property type="entry name" value="MFS_dom"/>
</dbReference>
<evidence type="ECO:0000256" key="1">
    <source>
        <dbReference type="ARBA" id="ARBA00004141"/>
    </source>
</evidence>
<evidence type="ECO:0000256" key="4">
    <source>
        <dbReference type="ARBA" id="ARBA00023136"/>
    </source>
</evidence>
<feature type="transmembrane region" description="Helical" evidence="5">
    <location>
        <begin position="226"/>
        <end position="246"/>
    </location>
</feature>
<dbReference type="SUPFAM" id="SSF103473">
    <property type="entry name" value="MFS general substrate transporter"/>
    <property type="match status" value="1"/>
</dbReference>
<dbReference type="PROSITE" id="PS50850">
    <property type="entry name" value="MFS"/>
    <property type="match status" value="1"/>
</dbReference>
<dbReference type="STRING" id="576137.A0A1L7WNF9"/>
<reference evidence="7 8" key="1">
    <citation type="submission" date="2016-03" db="EMBL/GenBank/DDBJ databases">
        <authorList>
            <person name="Ploux O."/>
        </authorList>
    </citation>
    <scope>NUCLEOTIDE SEQUENCE [LARGE SCALE GENOMIC DNA]</scope>
    <source>
        <strain evidence="7 8">UAMH 11012</strain>
    </source>
</reference>
<evidence type="ECO:0000256" key="5">
    <source>
        <dbReference type="SAM" id="Phobius"/>
    </source>
</evidence>
<feature type="transmembrane region" description="Helical" evidence="5">
    <location>
        <begin position="111"/>
        <end position="130"/>
    </location>
</feature>
<comment type="subcellular location">
    <subcellularLocation>
        <location evidence="1">Membrane</location>
        <topology evidence="1">Multi-pass membrane protein</topology>
    </subcellularLocation>
</comment>
<gene>
    <name evidence="7" type="ORF">PAC_04180</name>
</gene>
<dbReference type="GO" id="GO:0022857">
    <property type="term" value="F:transmembrane transporter activity"/>
    <property type="evidence" value="ECO:0007669"/>
    <property type="project" value="InterPro"/>
</dbReference>
<feature type="transmembrane region" description="Helical" evidence="5">
    <location>
        <begin position="412"/>
        <end position="435"/>
    </location>
</feature>
<accession>A0A1L7WNF9</accession>
<evidence type="ECO:0000256" key="2">
    <source>
        <dbReference type="ARBA" id="ARBA00022692"/>
    </source>
</evidence>
<dbReference type="PANTHER" id="PTHR23502:SF4">
    <property type="entry name" value="MAJOR FACILITATOR SUPERFAMILY (MFS) PROFILE DOMAIN-CONTAINING PROTEIN-RELATED"/>
    <property type="match status" value="1"/>
</dbReference>
<evidence type="ECO:0000256" key="3">
    <source>
        <dbReference type="ARBA" id="ARBA00022989"/>
    </source>
</evidence>
<feature type="transmembrane region" description="Helical" evidence="5">
    <location>
        <begin position="202"/>
        <end position="220"/>
    </location>
</feature>
<feature type="transmembrane region" description="Helical" evidence="5">
    <location>
        <begin position="328"/>
        <end position="359"/>
    </location>
</feature>
<evidence type="ECO:0000259" key="6">
    <source>
        <dbReference type="PROSITE" id="PS50850"/>
    </source>
</evidence>